<organism evidence="1 2">
    <name type="scientific">Streptosporangium longisporum</name>
    <dbReference type="NCBI Taxonomy" id="46187"/>
    <lineage>
        <taxon>Bacteria</taxon>
        <taxon>Bacillati</taxon>
        <taxon>Actinomycetota</taxon>
        <taxon>Actinomycetes</taxon>
        <taxon>Streptosporangiales</taxon>
        <taxon>Streptosporangiaceae</taxon>
        <taxon>Streptosporangium</taxon>
    </lineage>
</organism>
<protein>
    <submittedName>
        <fullName evidence="1">Uncharacterized protein</fullName>
    </submittedName>
</protein>
<reference evidence="2" key="1">
    <citation type="journal article" date="2019" name="Int. J. Syst. Evol. Microbiol.">
        <title>The Global Catalogue of Microorganisms (GCM) 10K type strain sequencing project: providing services to taxonomists for standard genome sequencing and annotation.</title>
        <authorList>
            <consortium name="The Broad Institute Genomics Platform"/>
            <consortium name="The Broad Institute Genome Sequencing Center for Infectious Disease"/>
            <person name="Wu L."/>
            <person name="Ma J."/>
        </authorList>
    </citation>
    <scope>NUCLEOTIDE SEQUENCE [LARGE SCALE GENOMIC DNA]</scope>
    <source>
        <strain evidence="2">JCM 3106</strain>
    </source>
</reference>
<dbReference type="EMBL" id="BAAAWD010000002">
    <property type="protein sequence ID" value="GAA2987117.1"/>
    <property type="molecule type" value="Genomic_DNA"/>
</dbReference>
<sequence>MPFSGLQNVGLVGEVRLKGAEGEGAGADPAAVPEADYDLVVSPAPHCFLVSTGQCAEPAGYCTVGSGWEAIGDDPVGWVYLRPQGWNGVTQRAGR</sequence>
<proteinExistence type="predicted"/>
<evidence type="ECO:0000313" key="1">
    <source>
        <dbReference type="EMBL" id="GAA2987117.1"/>
    </source>
</evidence>
<name>A0ABP6K9K4_9ACTN</name>
<comment type="caution">
    <text evidence="1">The sequence shown here is derived from an EMBL/GenBank/DDBJ whole genome shotgun (WGS) entry which is preliminary data.</text>
</comment>
<dbReference type="Proteomes" id="UP001499930">
    <property type="component" value="Unassembled WGS sequence"/>
</dbReference>
<evidence type="ECO:0000313" key="2">
    <source>
        <dbReference type="Proteomes" id="UP001499930"/>
    </source>
</evidence>
<accession>A0ABP6K9K4</accession>
<gene>
    <name evidence="1" type="ORF">GCM10017559_03580</name>
</gene>
<keyword evidence="2" id="KW-1185">Reference proteome</keyword>